<feature type="non-terminal residue" evidence="2">
    <location>
        <position position="68"/>
    </location>
</feature>
<dbReference type="InterPro" id="IPR045584">
    <property type="entry name" value="Pilin-like"/>
</dbReference>
<dbReference type="AlphaFoldDB" id="A0A6J4Q776"/>
<dbReference type="PANTHER" id="PTHR30093:SF2">
    <property type="entry name" value="TYPE II SECRETION SYSTEM PROTEIN H"/>
    <property type="match status" value="1"/>
</dbReference>
<reference evidence="2" key="1">
    <citation type="submission" date="2020-02" db="EMBL/GenBank/DDBJ databases">
        <authorList>
            <person name="Meier V. D."/>
        </authorList>
    </citation>
    <scope>NUCLEOTIDE SEQUENCE</scope>
    <source>
        <strain evidence="2">AVDCRST_MAG64</strain>
    </source>
</reference>
<organism evidence="2">
    <name type="scientific">uncultured Phycisphaerae bacterium</name>
    <dbReference type="NCBI Taxonomy" id="904963"/>
    <lineage>
        <taxon>Bacteria</taxon>
        <taxon>Pseudomonadati</taxon>
        <taxon>Planctomycetota</taxon>
        <taxon>Phycisphaerae</taxon>
        <taxon>environmental samples</taxon>
    </lineage>
</organism>
<accession>A0A6J4Q776</accession>
<dbReference type="EMBL" id="CADCUQ010000884">
    <property type="protein sequence ID" value="CAA9436403.1"/>
    <property type="molecule type" value="Genomic_DNA"/>
</dbReference>
<keyword evidence="1" id="KW-1133">Transmembrane helix</keyword>
<name>A0A6J4Q776_9BACT</name>
<evidence type="ECO:0000256" key="1">
    <source>
        <dbReference type="SAM" id="Phobius"/>
    </source>
</evidence>
<dbReference type="Pfam" id="PF07963">
    <property type="entry name" value="N_methyl"/>
    <property type="match status" value="1"/>
</dbReference>
<evidence type="ECO:0000313" key="2">
    <source>
        <dbReference type="EMBL" id="CAA9436403.1"/>
    </source>
</evidence>
<proteinExistence type="predicted"/>
<dbReference type="PANTHER" id="PTHR30093">
    <property type="entry name" value="GENERAL SECRETION PATHWAY PROTEIN G"/>
    <property type="match status" value="1"/>
</dbReference>
<dbReference type="Gene3D" id="3.30.700.10">
    <property type="entry name" value="Glycoprotein, Type 4 Pilin"/>
    <property type="match status" value="1"/>
</dbReference>
<protein>
    <recommendedName>
        <fullName evidence="3">Prepilin-type N-terminal cleavage/methylation domain-containing protein</fullName>
    </recommendedName>
</protein>
<dbReference type="InterPro" id="IPR012902">
    <property type="entry name" value="N_methyl_site"/>
</dbReference>
<keyword evidence="1" id="KW-0472">Membrane</keyword>
<gene>
    <name evidence="2" type="ORF">AVDCRST_MAG64-3822</name>
</gene>
<dbReference type="SUPFAM" id="SSF54523">
    <property type="entry name" value="Pili subunits"/>
    <property type="match status" value="1"/>
</dbReference>
<evidence type="ECO:0008006" key="3">
    <source>
        <dbReference type="Google" id="ProtNLM"/>
    </source>
</evidence>
<dbReference type="NCBIfam" id="TIGR02532">
    <property type="entry name" value="IV_pilin_GFxxxE"/>
    <property type="match status" value="1"/>
</dbReference>
<keyword evidence="1" id="KW-0812">Transmembrane</keyword>
<feature type="transmembrane region" description="Helical" evidence="1">
    <location>
        <begin position="21"/>
        <end position="42"/>
    </location>
</feature>
<sequence length="68" mass="7162">MACRHASGRALCASCPRSARAFTLVELLVVIGIIALLISILLPSLAKAREQANAIKCASNLRQIGNAM</sequence>